<feature type="region of interest" description="Disordered" evidence="2">
    <location>
        <begin position="1"/>
        <end position="24"/>
    </location>
</feature>
<dbReference type="AlphaFoldDB" id="A0A4Z2HXR5"/>
<evidence type="ECO:0000313" key="4">
    <source>
        <dbReference type="Proteomes" id="UP000314294"/>
    </source>
</evidence>
<feature type="coiled-coil region" evidence="1">
    <location>
        <begin position="95"/>
        <end position="139"/>
    </location>
</feature>
<dbReference type="EMBL" id="SRLO01000170">
    <property type="protein sequence ID" value="TNN69814.1"/>
    <property type="molecule type" value="Genomic_DNA"/>
</dbReference>
<evidence type="ECO:0000256" key="1">
    <source>
        <dbReference type="SAM" id="Coils"/>
    </source>
</evidence>
<protein>
    <submittedName>
        <fullName evidence="3">Uncharacterized protein</fullName>
    </submittedName>
</protein>
<proteinExistence type="predicted"/>
<evidence type="ECO:0000256" key="2">
    <source>
        <dbReference type="SAM" id="MobiDB-lite"/>
    </source>
</evidence>
<accession>A0A4Z2HXR5</accession>
<comment type="caution">
    <text evidence="3">The sequence shown here is derived from an EMBL/GenBank/DDBJ whole genome shotgun (WGS) entry which is preliminary data.</text>
</comment>
<organism evidence="3 4">
    <name type="scientific">Liparis tanakae</name>
    <name type="common">Tanaka's snailfish</name>
    <dbReference type="NCBI Taxonomy" id="230148"/>
    <lineage>
        <taxon>Eukaryota</taxon>
        <taxon>Metazoa</taxon>
        <taxon>Chordata</taxon>
        <taxon>Craniata</taxon>
        <taxon>Vertebrata</taxon>
        <taxon>Euteleostomi</taxon>
        <taxon>Actinopterygii</taxon>
        <taxon>Neopterygii</taxon>
        <taxon>Teleostei</taxon>
        <taxon>Neoteleostei</taxon>
        <taxon>Acanthomorphata</taxon>
        <taxon>Eupercaria</taxon>
        <taxon>Perciformes</taxon>
        <taxon>Cottioidei</taxon>
        <taxon>Cottales</taxon>
        <taxon>Liparidae</taxon>
        <taxon>Liparis</taxon>
    </lineage>
</organism>
<name>A0A4Z2HXR5_9TELE</name>
<evidence type="ECO:0000313" key="3">
    <source>
        <dbReference type="EMBL" id="TNN69814.1"/>
    </source>
</evidence>
<keyword evidence="1" id="KW-0175">Coiled coil</keyword>
<keyword evidence="4" id="KW-1185">Reference proteome</keyword>
<sequence>MAVTCLEARPDPGSTSHYHLPSQGIAEPECQKLRTEEAPAVCEDGGNLISDIKQQRLQKATALTPPRASELASSQREEEEEIISAVAACREAGQQDEWEEKKDEWMQTLSSLARQLSPARFLSEALERAEEEEEEEEEEGVGGVIPARRKQRCLQPPLISLIMLKYYE</sequence>
<reference evidence="3 4" key="1">
    <citation type="submission" date="2019-03" db="EMBL/GenBank/DDBJ databases">
        <title>First draft genome of Liparis tanakae, snailfish: a comprehensive survey of snailfish specific genes.</title>
        <authorList>
            <person name="Kim W."/>
            <person name="Song I."/>
            <person name="Jeong J.-H."/>
            <person name="Kim D."/>
            <person name="Kim S."/>
            <person name="Ryu S."/>
            <person name="Song J.Y."/>
            <person name="Lee S.K."/>
        </authorList>
    </citation>
    <scope>NUCLEOTIDE SEQUENCE [LARGE SCALE GENOMIC DNA]</scope>
    <source>
        <tissue evidence="3">Muscle</tissue>
    </source>
</reference>
<gene>
    <name evidence="3" type="ORF">EYF80_019882</name>
</gene>
<dbReference type="Proteomes" id="UP000314294">
    <property type="component" value="Unassembled WGS sequence"/>
</dbReference>